<gene>
    <name evidence="2" type="ORF">SAMN05443668_104105</name>
</gene>
<feature type="region of interest" description="Disordered" evidence="1">
    <location>
        <begin position="1"/>
        <end position="20"/>
    </location>
</feature>
<dbReference type="Pfam" id="PF10009">
    <property type="entry name" value="DUF2252"/>
    <property type="match status" value="1"/>
</dbReference>
<keyword evidence="3" id="KW-1185">Reference proteome</keyword>
<protein>
    <submittedName>
        <fullName evidence="2">Uncharacterized conserved protein, DUF2252 family</fullName>
    </submittedName>
</protein>
<proteinExistence type="predicted"/>
<dbReference type="Proteomes" id="UP000184440">
    <property type="component" value="Unassembled WGS sequence"/>
</dbReference>
<dbReference type="STRING" id="134849.SAMN05443668_104105"/>
<accession>A0A1M7Q3R2</accession>
<dbReference type="EMBL" id="FRCS01000004">
    <property type="protein sequence ID" value="SHN24916.1"/>
    <property type="molecule type" value="Genomic_DNA"/>
</dbReference>
<dbReference type="OrthoDB" id="1491115at2"/>
<dbReference type="RefSeq" id="WP_073257545.1">
    <property type="nucleotide sequence ID" value="NZ_FRCS01000004.1"/>
</dbReference>
<organism evidence="2 3">
    <name type="scientific">Cryptosporangium aurantiacum</name>
    <dbReference type="NCBI Taxonomy" id="134849"/>
    <lineage>
        <taxon>Bacteria</taxon>
        <taxon>Bacillati</taxon>
        <taxon>Actinomycetota</taxon>
        <taxon>Actinomycetes</taxon>
        <taxon>Cryptosporangiales</taxon>
        <taxon>Cryptosporangiaceae</taxon>
        <taxon>Cryptosporangium</taxon>
    </lineage>
</organism>
<reference evidence="2 3" key="1">
    <citation type="submission" date="2016-11" db="EMBL/GenBank/DDBJ databases">
        <authorList>
            <person name="Jaros S."/>
            <person name="Januszkiewicz K."/>
            <person name="Wedrychowicz H."/>
        </authorList>
    </citation>
    <scope>NUCLEOTIDE SEQUENCE [LARGE SCALE GENOMIC DNA]</scope>
    <source>
        <strain evidence="2 3">DSM 46144</strain>
    </source>
</reference>
<evidence type="ECO:0000256" key="1">
    <source>
        <dbReference type="SAM" id="MobiDB-lite"/>
    </source>
</evidence>
<dbReference type="InterPro" id="IPR018721">
    <property type="entry name" value="DUF2252"/>
</dbReference>
<sequence>MVDHRDPATRVETGRAARERTPLATHAEFAPSAGRTDPVTVLTTQEAGRLPELLPMRHGRMLTSVFAFYRGSAAIMAADLATTPNSGLPAQLCGDAHLSNFGVFGSPERRMLFDVNDFDETYPGPWEWDVKRLAASLTIAARGNGFRRKARAGIVRAAVGRYRTTMAEFAAARELEVWYAHADVDRLAPELTAELSKERLKRLEKVRTKARSRDSLQAYRKLTTSVEGRRAIAADPPLLVPVADLLPDDAQERFADDIRALLRRYRRTLPIERRPLLDAFTYVDTARKVVGVGSVGTRCWIVLLHGRDDDDPLLLQVKEAEPSVLAAHVAPGLRLPSRISEGQRVVTGQRRMQAASDIFLGWQTAMGIDGHVRDFYVRQLRDWKFSALVEEMDPTTLRTYGALCAWTLARAHARTGDRIAIAAYLGDDATFDEALVEFAERYADRAERDYALFAEAVRDGTIQAEASP</sequence>
<evidence type="ECO:0000313" key="3">
    <source>
        <dbReference type="Proteomes" id="UP000184440"/>
    </source>
</evidence>
<evidence type="ECO:0000313" key="2">
    <source>
        <dbReference type="EMBL" id="SHN24916.1"/>
    </source>
</evidence>
<name>A0A1M7Q3R2_9ACTN</name>
<dbReference type="PANTHER" id="PTHR39441">
    <property type="entry name" value="DUF2252 DOMAIN-CONTAINING PROTEIN"/>
    <property type="match status" value="1"/>
</dbReference>
<dbReference type="AlphaFoldDB" id="A0A1M7Q3R2"/>
<dbReference type="PANTHER" id="PTHR39441:SF1">
    <property type="entry name" value="DUF2252 DOMAIN-CONTAINING PROTEIN"/>
    <property type="match status" value="1"/>
</dbReference>